<dbReference type="AlphaFoldDB" id="A0A285TT88"/>
<dbReference type="Proteomes" id="UP000219331">
    <property type="component" value="Unassembled WGS sequence"/>
</dbReference>
<organism evidence="1 2">
    <name type="scientific">Stappia indica</name>
    <dbReference type="NCBI Taxonomy" id="538381"/>
    <lineage>
        <taxon>Bacteria</taxon>
        <taxon>Pseudomonadati</taxon>
        <taxon>Pseudomonadota</taxon>
        <taxon>Alphaproteobacteria</taxon>
        <taxon>Hyphomicrobiales</taxon>
        <taxon>Stappiaceae</taxon>
        <taxon>Stappia</taxon>
    </lineage>
</organism>
<evidence type="ECO:0000313" key="2">
    <source>
        <dbReference type="Proteomes" id="UP000219331"/>
    </source>
</evidence>
<evidence type="ECO:0000313" key="1">
    <source>
        <dbReference type="EMBL" id="SOC26939.1"/>
    </source>
</evidence>
<dbReference type="EMBL" id="OBML01000017">
    <property type="protein sequence ID" value="SOC26939.1"/>
    <property type="molecule type" value="Genomic_DNA"/>
</dbReference>
<keyword evidence="2" id="KW-1185">Reference proteome</keyword>
<proteinExistence type="predicted"/>
<reference evidence="1 2" key="1">
    <citation type="submission" date="2017-08" db="EMBL/GenBank/DDBJ databases">
        <authorList>
            <person name="de Groot N.N."/>
        </authorList>
    </citation>
    <scope>NUCLEOTIDE SEQUENCE [LARGE SCALE GENOMIC DNA]</scope>
    <source>
        <strain evidence="1 2">USBA 352</strain>
    </source>
</reference>
<name>A0A285TT88_9HYPH</name>
<gene>
    <name evidence="1" type="ORF">SAMN05421512_11726</name>
</gene>
<protein>
    <submittedName>
        <fullName evidence="1">Uncharacterized protein</fullName>
    </submittedName>
</protein>
<sequence>MVGQMTDQLMRVRQVEEALAAAFRQRGNFEVMTVDGERWVYLTPNSHLFADAGVEQPTAGLWDLAVDLERLLSAEGLIR</sequence>
<accession>A0A285TT88</accession>